<organism evidence="5 6">
    <name type="scientific">Streblomastix strix</name>
    <dbReference type="NCBI Taxonomy" id="222440"/>
    <lineage>
        <taxon>Eukaryota</taxon>
        <taxon>Metamonada</taxon>
        <taxon>Preaxostyla</taxon>
        <taxon>Oxymonadida</taxon>
        <taxon>Streblomastigidae</taxon>
        <taxon>Streblomastix</taxon>
    </lineage>
</organism>
<evidence type="ECO:0000256" key="3">
    <source>
        <dbReference type="SAM" id="MobiDB-lite"/>
    </source>
</evidence>
<protein>
    <recommendedName>
        <fullName evidence="4">ATPase dynein-related AAA domain-containing protein</fullName>
    </recommendedName>
</protein>
<feature type="non-terminal residue" evidence="5">
    <location>
        <position position="1"/>
    </location>
</feature>
<keyword evidence="1" id="KW-0547">Nucleotide-binding</keyword>
<dbReference type="Proteomes" id="UP000324800">
    <property type="component" value="Unassembled WGS sequence"/>
</dbReference>
<accession>A0A5J4UZC0</accession>
<evidence type="ECO:0000256" key="2">
    <source>
        <dbReference type="ARBA" id="ARBA00022840"/>
    </source>
</evidence>
<dbReference type="GO" id="GO:0000027">
    <property type="term" value="P:ribosomal large subunit assembly"/>
    <property type="evidence" value="ECO:0007669"/>
    <property type="project" value="TreeGrafter"/>
</dbReference>
<dbReference type="GO" id="GO:0005634">
    <property type="term" value="C:nucleus"/>
    <property type="evidence" value="ECO:0007669"/>
    <property type="project" value="TreeGrafter"/>
</dbReference>
<name>A0A5J4UZC0_9EUKA</name>
<dbReference type="EMBL" id="SNRW01011487">
    <property type="protein sequence ID" value="KAA6375085.1"/>
    <property type="molecule type" value="Genomic_DNA"/>
</dbReference>
<sequence>PEMGESTEQHISEGFVVIATLTTNPKRQTPAVSLALRNRFVTIAVEPPELGLVRLGNEKDLTQSQIKDLRTSIAYEVIKKQAKKMLSINIIDVPDPFRASAPKEDQIKQLSIVIAESISITKSQQEIDSPQSIIIRDIAQIAHATCSTYGIINQLSDADLASICQLQPKALGSNTIDILVQRTLKIPTSGQRFFYEGDKNAPMWNNIAALTVSSLTGWPLFLQGEPGCGKTEAVRHFSTNRIFKARDPVFSISCSGETQVEQFIGSLVFEKNGFRFVEGPLVQATRQGCVFLAEEFNLLPPTVMISLVPFLSARPGDTFKHPEVREQITVANGFLFVATGNQDFERGRVKLPTFVDSLLQRFIVSNPSEQDMENLIGKIMLADYPNTKQLQPQALREFIDNLQQILHIKWSLRDVRRFLRRVNDFVGIPIKDAELSKEFKPISITDVALSFILSGHTLDENSMNEMVEKTVKIFGGQKEDSNNLVDSQTKFIKTLQGIYIVKGHVALKIGQESMKKIDKETTLKSENKSKMKIDQEKIIKIEKNEAIFPQPMMDSLFWMRWTGTFDDQIPRESVLLVGPTSYKGTALEFILPSSSNIFHMARETQVSELIGSTSISTPIRFKNSTINLQNKINETLKRVKFIKQHEDGEQLVKDIQQILVKEKDYAKDEIQKRNLEKRHSALRGALYLQKCLNKMNSKSKQEQNEINQSQPSQQLQTHQGFVSHGLQVCMSFNPNVVTYSAVLGVPLLLRSVHLPPASVLERLNSLLEDPRSLVIAEDTQQIFSDETLLNEINASKSKSAPISSEFCLAATTSESGKISLSGPILSRFTCIYTSSYKLNIIKQHQQPSMQVDLQESQNELQKDDQEIILETITNNNKNLMKAINDIHLSLIGAKVNINITEYIRWCRSAVNLHDNLGLLVYRAAGIAALRTIVDALPDNERRYITKEVLLTRIPPKMQYVIITDTEDQPFQECPLTQSQDDETGEEKRILCSISEILLNVHPNASVKELNSIIWTRSAVDMADAVITGIASKAITIFEGSPGRGKTVVAKAVLESLGMRCTRINLSPTSSIEDLFGRDMPIALLEGGFTTQFMDGPLAQLREEYSFIHQQHHLAQITQCGFTATLCGEDSEHYSSPWPSVPSFPASEPYRSVLGESTFSMVYQLKNVFPAVIKF</sequence>
<evidence type="ECO:0000313" key="5">
    <source>
        <dbReference type="EMBL" id="KAA6375085.1"/>
    </source>
</evidence>
<dbReference type="GO" id="GO:0016887">
    <property type="term" value="F:ATP hydrolysis activity"/>
    <property type="evidence" value="ECO:0007669"/>
    <property type="project" value="InterPro"/>
</dbReference>
<comment type="caution">
    <text evidence="5">The sequence shown here is derived from an EMBL/GenBank/DDBJ whole genome shotgun (WGS) entry which is preliminary data.</text>
</comment>
<keyword evidence="2" id="KW-0067">ATP-binding</keyword>
<evidence type="ECO:0000259" key="4">
    <source>
        <dbReference type="Pfam" id="PF07728"/>
    </source>
</evidence>
<proteinExistence type="predicted"/>
<evidence type="ECO:0000313" key="6">
    <source>
        <dbReference type="Proteomes" id="UP000324800"/>
    </source>
</evidence>
<dbReference type="InterPro" id="IPR027417">
    <property type="entry name" value="P-loop_NTPase"/>
</dbReference>
<dbReference type="PANTHER" id="PTHR48103">
    <property type="entry name" value="MIDASIN-RELATED"/>
    <property type="match status" value="1"/>
</dbReference>
<dbReference type="Pfam" id="PF07728">
    <property type="entry name" value="AAA_5"/>
    <property type="match status" value="1"/>
</dbReference>
<feature type="region of interest" description="Disordered" evidence="3">
    <location>
        <begin position="698"/>
        <end position="717"/>
    </location>
</feature>
<feature type="domain" description="ATPase dynein-related AAA" evidence="4">
    <location>
        <begin position="219"/>
        <end position="343"/>
    </location>
</feature>
<dbReference type="CDD" id="cd00009">
    <property type="entry name" value="AAA"/>
    <property type="match status" value="1"/>
</dbReference>
<dbReference type="GO" id="GO:0030687">
    <property type="term" value="C:preribosome, large subunit precursor"/>
    <property type="evidence" value="ECO:0007669"/>
    <property type="project" value="TreeGrafter"/>
</dbReference>
<dbReference type="SUPFAM" id="SSF52540">
    <property type="entry name" value="P-loop containing nucleoside triphosphate hydrolases"/>
    <property type="match status" value="2"/>
</dbReference>
<dbReference type="Gene3D" id="3.40.50.300">
    <property type="entry name" value="P-loop containing nucleotide triphosphate hydrolases"/>
    <property type="match status" value="2"/>
</dbReference>
<feature type="compositionally biased region" description="Low complexity" evidence="3">
    <location>
        <begin position="708"/>
        <end position="717"/>
    </location>
</feature>
<dbReference type="InterPro" id="IPR011704">
    <property type="entry name" value="ATPase_dyneun-rel_AAA"/>
</dbReference>
<dbReference type="GO" id="GO:0005524">
    <property type="term" value="F:ATP binding"/>
    <property type="evidence" value="ECO:0007669"/>
    <property type="project" value="UniProtKB-KW"/>
</dbReference>
<dbReference type="GO" id="GO:0000055">
    <property type="term" value="P:ribosomal large subunit export from nucleus"/>
    <property type="evidence" value="ECO:0007669"/>
    <property type="project" value="TreeGrafter"/>
</dbReference>
<gene>
    <name evidence="5" type="ORF">EZS28_029388</name>
</gene>
<evidence type="ECO:0000256" key="1">
    <source>
        <dbReference type="ARBA" id="ARBA00022741"/>
    </source>
</evidence>
<reference evidence="5 6" key="1">
    <citation type="submission" date="2019-03" db="EMBL/GenBank/DDBJ databases">
        <title>Single cell metagenomics reveals metabolic interactions within the superorganism composed of flagellate Streblomastix strix and complex community of Bacteroidetes bacteria on its surface.</title>
        <authorList>
            <person name="Treitli S.C."/>
            <person name="Kolisko M."/>
            <person name="Husnik F."/>
            <person name="Keeling P."/>
            <person name="Hampl V."/>
        </authorList>
    </citation>
    <scope>NUCLEOTIDE SEQUENCE [LARGE SCALE GENOMIC DNA]</scope>
    <source>
        <strain evidence="5">ST1C</strain>
    </source>
</reference>
<dbReference type="AlphaFoldDB" id="A0A5J4UZC0"/>
<dbReference type="PANTHER" id="PTHR48103:SF2">
    <property type="entry name" value="MIDASIN"/>
    <property type="match status" value="1"/>
</dbReference>